<evidence type="ECO:0000313" key="2">
    <source>
        <dbReference type="Proteomes" id="UP000641139"/>
    </source>
</evidence>
<evidence type="ECO:0000313" key="1">
    <source>
        <dbReference type="EMBL" id="MBI1645926.1"/>
    </source>
</evidence>
<sequence length="134" mass="15880">MIKRIFLILILCGIAFFIFAVSTFDEGYLKNRIETIEAEKANHCLTRLGIVVTTEKQPIDSVTFFDYNNEIITRTDSVGFFKITREKEVFIHAIILKKKDYITDTIHYYNKEIKEWDPVYRGYNDTIVLKREKK</sequence>
<dbReference type="Proteomes" id="UP000641139">
    <property type="component" value="Unassembled WGS sequence"/>
</dbReference>
<keyword evidence="2" id="KW-1185">Reference proteome</keyword>
<comment type="caution">
    <text evidence="1">The sequence shown here is derived from an EMBL/GenBank/DDBJ whole genome shotgun (WGS) entry which is preliminary data.</text>
</comment>
<dbReference type="RefSeq" id="WP_198465872.1">
    <property type="nucleotide sequence ID" value="NZ_JAEFDC010000001.1"/>
</dbReference>
<accession>A0ABS0SJJ6</accession>
<reference evidence="1 2" key="1">
    <citation type="journal article" date="2021" name="Int. J. Syst. Evol. Microbiol.">
        <title>Capnocytophaga periodontitidis sp. nov., isolated from subgingival plaque of periodontitis patient.</title>
        <authorList>
            <person name="Zhang Y."/>
            <person name="Qiao D."/>
            <person name="Shi W."/>
            <person name="Wu D."/>
            <person name="Cai M."/>
        </authorList>
    </citation>
    <scope>NUCLEOTIDE SEQUENCE [LARGE SCALE GENOMIC DNA]</scope>
    <source>
        <strain evidence="1 2">051621</strain>
    </source>
</reference>
<evidence type="ECO:0008006" key="3">
    <source>
        <dbReference type="Google" id="ProtNLM"/>
    </source>
</evidence>
<proteinExistence type="predicted"/>
<gene>
    <name evidence="1" type="ORF">I7X30_02450</name>
</gene>
<protein>
    <recommendedName>
        <fullName evidence="3">Carboxypeptidase regulatory-like domain-containing protein</fullName>
    </recommendedName>
</protein>
<name>A0ABS0SJJ6_9FLAO</name>
<dbReference type="EMBL" id="JAEFDC010000001">
    <property type="protein sequence ID" value="MBI1645926.1"/>
    <property type="molecule type" value="Genomic_DNA"/>
</dbReference>
<organism evidence="1 2">
    <name type="scientific">Capnocytophaga periodontitidis</name>
    <dbReference type="NCBI Taxonomy" id="2795027"/>
    <lineage>
        <taxon>Bacteria</taxon>
        <taxon>Pseudomonadati</taxon>
        <taxon>Bacteroidota</taxon>
        <taxon>Flavobacteriia</taxon>
        <taxon>Flavobacteriales</taxon>
        <taxon>Flavobacteriaceae</taxon>
        <taxon>Capnocytophaga</taxon>
    </lineage>
</organism>